<evidence type="ECO:0000313" key="4">
    <source>
        <dbReference type="Proteomes" id="UP000663865"/>
    </source>
</evidence>
<feature type="region of interest" description="Disordered" evidence="2">
    <location>
        <begin position="214"/>
        <end position="266"/>
    </location>
</feature>
<evidence type="ECO:0000256" key="2">
    <source>
        <dbReference type="SAM" id="MobiDB-lite"/>
    </source>
</evidence>
<dbReference type="SUPFAM" id="SSF101152">
    <property type="entry name" value="Mob1/phocein"/>
    <property type="match status" value="1"/>
</dbReference>
<feature type="region of interest" description="Disordered" evidence="2">
    <location>
        <begin position="23"/>
        <end position="55"/>
    </location>
</feature>
<organism evidence="3 4">
    <name type="scientific">Rotaria socialis</name>
    <dbReference type="NCBI Taxonomy" id="392032"/>
    <lineage>
        <taxon>Eukaryota</taxon>
        <taxon>Metazoa</taxon>
        <taxon>Spiralia</taxon>
        <taxon>Gnathifera</taxon>
        <taxon>Rotifera</taxon>
        <taxon>Eurotatoria</taxon>
        <taxon>Bdelloidea</taxon>
        <taxon>Philodinida</taxon>
        <taxon>Philodinidae</taxon>
        <taxon>Rotaria</taxon>
    </lineage>
</organism>
<evidence type="ECO:0000313" key="3">
    <source>
        <dbReference type="EMBL" id="CAF3326702.1"/>
    </source>
</evidence>
<dbReference type="SMART" id="SM01388">
    <property type="entry name" value="Mob1_phocein"/>
    <property type="match status" value="1"/>
</dbReference>
<feature type="binding site" evidence="1">
    <location>
        <position position="411"/>
    </location>
    <ligand>
        <name>Zn(2+)</name>
        <dbReference type="ChEBI" id="CHEBI:29105"/>
    </ligand>
</feature>
<dbReference type="PANTHER" id="PTHR22599">
    <property type="entry name" value="MPS ONE BINDER KINASE ACTIVATOR-LIKE MOB"/>
    <property type="match status" value="1"/>
</dbReference>
<protein>
    <submittedName>
        <fullName evidence="3">Uncharacterized protein</fullName>
    </submittedName>
</protein>
<accession>A0A817U3M6</accession>
<dbReference type="Gene3D" id="1.20.140.30">
    <property type="entry name" value="MOB kinase activator"/>
    <property type="match status" value="1"/>
</dbReference>
<dbReference type="Proteomes" id="UP000663865">
    <property type="component" value="Unassembled WGS sequence"/>
</dbReference>
<dbReference type="InterPro" id="IPR013169">
    <property type="entry name" value="mRNA_splic_Cwf18-like"/>
</dbReference>
<feature type="binding site" evidence="1">
    <location>
        <position position="336"/>
    </location>
    <ligand>
        <name>Zn(2+)</name>
        <dbReference type="ChEBI" id="CHEBI:29105"/>
    </ligand>
</feature>
<feature type="compositionally biased region" description="Low complexity" evidence="2">
    <location>
        <begin position="244"/>
        <end position="263"/>
    </location>
</feature>
<dbReference type="Pfam" id="PF03637">
    <property type="entry name" value="Mob1_phocein"/>
    <property type="match status" value="1"/>
</dbReference>
<sequence length="512" mass="58339">MTLSELEEEARKRKERLAQWKLKKQNQTTKRKEYEEDENDNETEINNKEKDLQETTVEFPKPIFRNYKPNDSAQLSGAIILPKPKLIDIKSMIEDQLKNKSSGNDNSVSGVIEDVDLLSLAPRKPDWDLKRDVEKKLKRLEKRTTRAIAELTRERLLAEQKQSQTSLAEVVATTSKLNEAAQDDDEGISSVEQPLIHQSTVNTTKLEYLTDWFTGKQRRKNEGTGPTGKDSSPPPSDLSNGGLINSTENQNQSSISSIPPTQSHSFNSSTNNGLLYLQPEYAIFTRSLAECNIHELIRQPNGVDKNEWIANNIVAFFNHVNALYNAMCDFCTLTTCPVMTGPQNSSYLWVDERNKKVKYSAPQYIDLSMMFIQKTLSDETIFPTRLDQQFPLYFDALVRKMVRLLFHAVAHLYAVHYRQLIELQLHPHLNSLFLHFILFLITSNIISSDCSIVHTNSSGTLSSSLTTPGQTDARELRTELETLDVLYQLLANQWRHAYGQACAQKRKAANNE</sequence>
<gene>
    <name evidence="3" type="ORF">KIK155_LOCUS1097</name>
</gene>
<keyword evidence="1" id="KW-0862">Zinc</keyword>
<dbReference type="EMBL" id="CAJNYV010000029">
    <property type="protein sequence ID" value="CAF3326702.1"/>
    <property type="molecule type" value="Genomic_DNA"/>
</dbReference>
<reference evidence="3" key="1">
    <citation type="submission" date="2021-02" db="EMBL/GenBank/DDBJ databases">
        <authorList>
            <person name="Nowell W R."/>
        </authorList>
    </citation>
    <scope>NUCLEOTIDE SEQUENCE</scope>
</reference>
<dbReference type="AlphaFoldDB" id="A0A817U3M6"/>
<dbReference type="InterPro" id="IPR036703">
    <property type="entry name" value="MOB_kinase_act_sf"/>
</dbReference>
<comment type="caution">
    <text evidence="3">The sequence shown here is derived from an EMBL/GenBank/DDBJ whole genome shotgun (WGS) entry which is preliminary data.</text>
</comment>
<name>A0A817U3M6_9BILA</name>
<keyword evidence="1" id="KW-0479">Metal-binding</keyword>
<feature type="binding site" evidence="1">
    <location>
        <position position="331"/>
    </location>
    <ligand>
        <name>Zn(2+)</name>
        <dbReference type="ChEBI" id="CHEBI:29105"/>
    </ligand>
</feature>
<feature type="binding site" evidence="1">
    <location>
        <position position="416"/>
    </location>
    <ligand>
        <name>Zn(2+)</name>
        <dbReference type="ChEBI" id="CHEBI:29105"/>
    </ligand>
</feature>
<proteinExistence type="predicted"/>
<evidence type="ECO:0000256" key="1">
    <source>
        <dbReference type="PIRSR" id="PIRSR605301-1"/>
    </source>
</evidence>
<dbReference type="InterPro" id="IPR005301">
    <property type="entry name" value="MOB_kinase_act_fam"/>
</dbReference>
<dbReference type="Pfam" id="PF08315">
    <property type="entry name" value="cwf18"/>
    <property type="match status" value="1"/>
</dbReference>